<feature type="compositionally biased region" description="Basic and acidic residues" evidence="1">
    <location>
        <begin position="62"/>
        <end position="84"/>
    </location>
</feature>
<feature type="region of interest" description="Disordered" evidence="1">
    <location>
        <begin position="1"/>
        <end position="84"/>
    </location>
</feature>
<dbReference type="AlphaFoldDB" id="A0A4Z2E147"/>
<organism evidence="2 3">
    <name type="scientific">Liparis tanakae</name>
    <name type="common">Tanaka's snailfish</name>
    <dbReference type="NCBI Taxonomy" id="230148"/>
    <lineage>
        <taxon>Eukaryota</taxon>
        <taxon>Metazoa</taxon>
        <taxon>Chordata</taxon>
        <taxon>Craniata</taxon>
        <taxon>Vertebrata</taxon>
        <taxon>Euteleostomi</taxon>
        <taxon>Actinopterygii</taxon>
        <taxon>Neopterygii</taxon>
        <taxon>Teleostei</taxon>
        <taxon>Neoteleostei</taxon>
        <taxon>Acanthomorphata</taxon>
        <taxon>Eupercaria</taxon>
        <taxon>Perciformes</taxon>
        <taxon>Cottioidei</taxon>
        <taxon>Cottales</taxon>
        <taxon>Liparidae</taxon>
        <taxon>Liparis</taxon>
    </lineage>
</organism>
<evidence type="ECO:0000313" key="3">
    <source>
        <dbReference type="Proteomes" id="UP000314294"/>
    </source>
</evidence>
<gene>
    <name evidence="2" type="ORF">EYF80_067449</name>
</gene>
<accession>A0A4Z2E147</accession>
<dbReference type="Proteomes" id="UP000314294">
    <property type="component" value="Unassembled WGS sequence"/>
</dbReference>
<dbReference type="EMBL" id="SRLO01022446">
    <property type="protein sequence ID" value="TNN22437.1"/>
    <property type="molecule type" value="Genomic_DNA"/>
</dbReference>
<sequence length="84" mass="9441">MLAASPLHWTHKRHKRGQGHEVKGEKEMRRKVCLTQQKGSVGRRGGSVQGGRSQGHKVTRSQGDKERRRGGVEETPPHLERAQV</sequence>
<protein>
    <submittedName>
        <fullName evidence="2">Uncharacterized protein</fullName>
    </submittedName>
</protein>
<name>A0A4Z2E147_9TELE</name>
<feature type="compositionally biased region" description="Gly residues" evidence="1">
    <location>
        <begin position="42"/>
        <end position="53"/>
    </location>
</feature>
<reference evidence="2 3" key="1">
    <citation type="submission" date="2019-03" db="EMBL/GenBank/DDBJ databases">
        <title>First draft genome of Liparis tanakae, snailfish: a comprehensive survey of snailfish specific genes.</title>
        <authorList>
            <person name="Kim W."/>
            <person name="Song I."/>
            <person name="Jeong J.-H."/>
            <person name="Kim D."/>
            <person name="Kim S."/>
            <person name="Ryu S."/>
            <person name="Song J.Y."/>
            <person name="Lee S.K."/>
        </authorList>
    </citation>
    <scope>NUCLEOTIDE SEQUENCE [LARGE SCALE GENOMIC DNA]</scope>
    <source>
        <tissue evidence="2">Muscle</tissue>
    </source>
</reference>
<keyword evidence="3" id="KW-1185">Reference proteome</keyword>
<evidence type="ECO:0000313" key="2">
    <source>
        <dbReference type="EMBL" id="TNN22437.1"/>
    </source>
</evidence>
<evidence type="ECO:0000256" key="1">
    <source>
        <dbReference type="SAM" id="MobiDB-lite"/>
    </source>
</evidence>
<comment type="caution">
    <text evidence="2">The sequence shown here is derived from an EMBL/GenBank/DDBJ whole genome shotgun (WGS) entry which is preliminary data.</text>
</comment>
<feature type="compositionally biased region" description="Basic and acidic residues" evidence="1">
    <location>
        <begin position="18"/>
        <end position="30"/>
    </location>
</feature>
<proteinExistence type="predicted"/>